<dbReference type="PaxDb" id="55529-EKX53210"/>
<name>L1JYB2_GUITC</name>
<dbReference type="RefSeq" id="XP_005840190.1">
    <property type="nucleotide sequence ID" value="XM_005840133.1"/>
</dbReference>
<dbReference type="AlphaFoldDB" id="L1JYB2"/>
<dbReference type="Proteomes" id="UP000011087">
    <property type="component" value="Unassembled WGS sequence"/>
</dbReference>
<evidence type="ECO:0000313" key="2">
    <source>
        <dbReference type="EMBL" id="EKX53210.1"/>
    </source>
</evidence>
<dbReference type="KEGG" id="gtt:GUITHDRAFT_150345"/>
<reference evidence="2 4" key="1">
    <citation type="journal article" date="2012" name="Nature">
        <title>Algal genomes reveal evolutionary mosaicism and the fate of nucleomorphs.</title>
        <authorList>
            <consortium name="DOE Joint Genome Institute"/>
            <person name="Curtis B.A."/>
            <person name="Tanifuji G."/>
            <person name="Burki F."/>
            <person name="Gruber A."/>
            <person name="Irimia M."/>
            <person name="Maruyama S."/>
            <person name="Arias M.C."/>
            <person name="Ball S.G."/>
            <person name="Gile G.H."/>
            <person name="Hirakawa Y."/>
            <person name="Hopkins J.F."/>
            <person name="Kuo A."/>
            <person name="Rensing S.A."/>
            <person name="Schmutz J."/>
            <person name="Symeonidi A."/>
            <person name="Elias M."/>
            <person name="Eveleigh R.J."/>
            <person name="Herman E.K."/>
            <person name="Klute M.J."/>
            <person name="Nakayama T."/>
            <person name="Obornik M."/>
            <person name="Reyes-Prieto A."/>
            <person name="Armbrust E.V."/>
            <person name="Aves S.J."/>
            <person name="Beiko R.G."/>
            <person name="Coutinho P."/>
            <person name="Dacks J.B."/>
            <person name="Durnford D.G."/>
            <person name="Fast N.M."/>
            <person name="Green B.R."/>
            <person name="Grisdale C.J."/>
            <person name="Hempel F."/>
            <person name="Henrissat B."/>
            <person name="Hoppner M.P."/>
            <person name="Ishida K."/>
            <person name="Kim E."/>
            <person name="Koreny L."/>
            <person name="Kroth P.G."/>
            <person name="Liu Y."/>
            <person name="Malik S.B."/>
            <person name="Maier U.G."/>
            <person name="McRose D."/>
            <person name="Mock T."/>
            <person name="Neilson J.A."/>
            <person name="Onodera N.T."/>
            <person name="Poole A.M."/>
            <person name="Pritham E.J."/>
            <person name="Richards T.A."/>
            <person name="Rocap G."/>
            <person name="Roy S.W."/>
            <person name="Sarai C."/>
            <person name="Schaack S."/>
            <person name="Shirato S."/>
            <person name="Slamovits C.H."/>
            <person name="Spencer D.F."/>
            <person name="Suzuki S."/>
            <person name="Worden A.Z."/>
            <person name="Zauner S."/>
            <person name="Barry K."/>
            <person name="Bell C."/>
            <person name="Bharti A.K."/>
            <person name="Crow J.A."/>
            <person name="Grimwood J."/>
            <person name="Kramer R."/>
            <person name="Lindquist E."/>
            <person name="Lucas S."/>
            <person name="Salamov A."/>
            <person name="McFadden G.I."/>
            <person name="Lane C.E."/>
            <person name="Keeling P.J."/>
            <person name="Gray M.W."/>
            <person name="Grigoriev I.V."/>
            <person name="Archibald J.M."/>
        </authorList>
    </citation>
    <scope>NUCLEOTIDE SEQUENCE</scope>
    <source>
        <strain evidence="2 4">CCMP2712</strain>
    </source>
</reference>
<feature type="compositionally biased region" description="Basic and acidic residues" evidence="1">
    <location>
        <begin position="100"/>
        <end position="115"/>
    </location>
</feature>
<protein>
    <submittedName>
        <fullName evidence="2 3">Uncharacterized protein</fullName>
    </submittedName>
</protein>
<evidence type="ECO:0000256" key="1">
    <source>
        <dbReference type="SAM" id="MobiDB-lite"/>
    </source>
</evidence>
<evidence type="ECO:0000313" key="3">
    <source>
        <dbReference type="EnsemblProtists" id="EKX53210"/>
    </source>
</evidence>
<feature type="compositionally biased region" description="Low complexity" evidence="1">
    <location>
        <begin position="122"/>
        <end position="136"/>
    </location>
</feature>
<reference evidence="3" key="3">
    <citation type="submission" date="2016-03" db="UniProtKB">
        <authorList>
            <consortium name="EnsemblProtists"/>
        </authorList>
    </citation>
    <scope>IDENTIFICATION</scope>
</reference>
<dbReference type="EMBL" id="JH992970">
    <property type="protein sequence ID" value="EKX53210.1"/>
    <property type="molecule type" value="Genomic_DNA"/>
</dbReference>
<evidence type="ECO:0000313" key="4">
    <source>
        <dbReference type="Proteomes" id="UP000011087"/>
    </source>
</evidence>
<gene>
    <name evidence="2" type="ORF">GUITHDRAFT_150345</name>
</gene>
<keyword evidence="4" id="KW-1185">Reference proteome</keyword>
<dbReference type="GeneID" id="17310067"/>
<dbReference type="EnsemblProtists" id="EKX53210">
    <property type="protein sequence ID" value="EKX53210"/>
    <property type="gene ID" value="GUITHDRAFT_150345"/>
</dbReference>
<sequence>MFIYTDDSPWFEEAGSNRGQKSEASLPCNILLPTDGARSNWFLFTWSSSSTSLVLANRARGLDFFLRDSTSCSAFSVSALGSTATEVLRLMGEVDLRGDRRGESRRGLDAARRNDEGEEGFSAASSSSSSSSSSLV</sequence>
<proteinExistence type="predicted"/>
<organism evidence="2">
    <name type="scientific">Guillardia theta (strain CCMP2712)</name>
    <name type="common">Cryptophyte</name>
    <dbReference type="NCBI Taxonomy" id="905079"/>
    <lineage>
        <taxon>Eukaryota</taxon>
        <taxon>Cryptophyceae</taxon>
        <taxon>Pyrenomonadales</taxon>
        <taxon>Geminigeraceae</taxon>
        <taxon>Guillardia</taxon>
    </lineage>
</organism>
<reference evidence="4" key="2">
    <citation type="submission" date="2012-11" db="EMBL/GenBank/DDBJ databases">
        <authorList>
            <person name="Kuo A."/>
            <person name="Curtis B.A."/>
            <person name="Tanifuji G."/>
            <person name="Burki F."/>
            <person name="Gruber A."/>
            <person name="Irimia M."/>
            <person name="Maruyama S."/>
            <person name="Arias M.C."/>
            <person name="Ball S.G."/>
            <person name="Gile G.H."/>
            <person name="Hirakawa Y."/>
            <person name="Hopkins J.F."/>
            <person name="Rensing S.A."/>
            <person name="Schmutz J."/>
            <person name="Symeonidi A."/>
            <person name="Elias M."/>
            <person name="Eveleigh R.J."/>
            <person name="Herman E.K."/>
            <person name="Klute M.J."/>
            <person name="Nakayama T."/>
            <person name="Obornik M."/>
            <person name="Reyes-Prieto A."/>
            <person name="Armbrust E.V."/>
            <person name="Aves S.J."/>
            <person name="Beiko R.G."/>
            <person name="Coutinho P."/>
            <person name="Dacks J.B."/>
            <person name="Durnford D.G."/>
            <person name="Fast N.M."/>
            <person name="Green B.R."/>
            <person name="Grisdale C."/>
            <person name="Hempe F."/>
            <person name="Henrissat B."/>
            <person name="Hoppner M.P."/>
            <person name="Ishida K.-I."/>
            <person name="Kim E."/>
            <person name="Koreny L."/>
            <person name="Kroth P.G."/>
            <person name="Liu Y."/>
            <person name="Malik S.-B."/>
            <person name="Maier U.G."/>
            <person name="McRose D."/>
            <person name="Mock T."/>
            <person name="Neilson J.A."/>
            <person name="Onodera N.T."/>
            <person name="Poole A.M."/>
            <person name="Pritham E.J."/>
            <person name="Richards T.A."/>
            <person name="Rocap G."/>
            <person name="Roy S.W."/>
            <person name="Sarai C."/>
            <person name="Schaack S."/>
            <person name="Shirato S."/>
            <person name="Slamovits C.H."/>
            <person name="Spencer D.F."/>
            <person name="Suzuki S."/>
            <person name="Worden A.Z."/>
            <person name="Zauner S."/>
            <person name="Barry K."/>
            <person name="Bell C."/>
            <person name="Bharti A.K."/>
            <person name="Crow J.A."/>
            <person name="Grimwood J."/>
            <person name="Kramer R."/>
            <person name="Lindquist E."/>
            <person name="Lucas S."/>
            <person name="Salamov A."/>
            <person name="McFadden G.I."/>
            <person name="Lane C.E."/>
            <person name="Keeling P.J."/>
            <person name="Gray M.W."/>
            <person name="Grigoriev I.V."/>
            <person name="Archibald J.M."/>
        </authorList>
    </citation>
    <scope>NUCLEOTIDE SEQUENCE</scope>
    <source>
        <strain evidence="4">CCMP2712</strain>
    </source>
</reference>
<dbReference type="HOGENOM" id="CLU_1879375_0_0_1"/>
<accession>L1JYB2</accession>
<feature type="region of interest" description="Disordered" evidence="1">
    <location>
        <begin position="100"/>
        <end position="136"/>
    </location>
</feature>